<dbReference type="SUPFAM" id="SSF52540">
    <property type="entry name" value="P-loop containing nucleoside triphosphate hydrolases"/>
    <property type="match status" value="1"/>
</dbReference>
<dbReference type="GO" id="GO:0003777">
    <property type="term" value="F:microtubule motor activity"/>
    <property type="evidence" value="ECO:0007669"/>
    <property type="project" value="InterPro"/>
</dbReference>
<keyword evidence="4" id="KW-0175">Coiled coil</keyword>
<dbReference type="GO" id="GO:0007018">
    <property type="term" value="P:microtubule-based movement"/>
    <property type="evidence" value="ECO:0007669"/>
    <property type="project" value="InterPro"/>
</dbReference>
<evidence type="ECO:0000313" key="8">
    <source>
        <dbReference type="Proteomes" id="UP000821866"/>
    </source>
</evidence>
<comment type="caution">
    <text evidence="7">The sequence shown here is derived from an EMBL/GenBank/DDBJ whole genome shotgun (WGS) entry which is preliminary data.</text>
</comment>
<dbReference type="Proteomes" id="UP000821866">
    <property type="component" value="Chromosome 8"/>
</dbReference>
<accession>A0A9J6DB19</accession>
<feature type="compositionally biased region" description="Polar residues" evidence="5">
    <location>
        <begin position="129"/>
        <end position="138"/>
    </location>
</feature>
<reference evidence="7" key="1">
    <citation type="journal article" date="2020" name="Cell">
        <title>Large-Scale Comparative Analyses of Tick Genomes Elucidate Their Genetic Diversity and Vector Capacities.</title>
        <authorList>
            <consortium name="Tick Genome and Microbiome Consortium (TIGMIC)"/>
            <person name="Jia N."/>
            <person name="Wang J."/>
            <person name="Shi W."/>
            <person name="Du L."/>
            <person name="Sun Y."/>
            <person name="Zhan W."/>
            <person name="Jiang J.F."/>
            <person name="Wang Q."/>
            <person name="Zhang B."/>
            <person name="Ji P."/>
            <person name="Bell-Sakyi L."/>
            <person name="Cui X.M."/>
            <person name="Yuan T.T."/>
            <person name="Jiang B.G."/>
            <person name="Yang W.F."/>
            <person name="Lam T.T."/>
            <person name="Chang Q.C."/>
            <person name="Ding S.J."/>
            <person name="Wang X.J."/>
            <person name="Zhu J.G."/>
            <person name="Ruan X.D."/>
            <person name="Zhao L."/>
            <person name="Wei J.T."/>
            <person name="Ye R.Z."/>
            <person name="Que T.C."/>
            <person name="Du C.H."/>
            <person name="Zhou Y.H."/>
            <person name="Cheng J.X."/>
            <person name="Dai P.F."/>
            <person name="Guo W.B."/>
            <person name="Han X.H."/>
            <person name="Huang E.J."/>
            <person name="Li L.F."/>
            <person name="Wei W."/>
            <person name="Gao Y.C."/>
            <person name="Liu J.Z."/>
            <person name="Shao H.Z."/>
            <person name="Wang X."/>
            <person name="Wang C.C."/>
            <person name="Yang T.C."/>
            <person name="Huo Q.B."/>
            <person name="Li W."/>
            <person name="Chen H.Y."/>
            <person name="Chen S.E."/>
            <person name="Zhou L.G."/>
            <person name="Ni X.B."/>
            <person name="Tian J.H."/>
            <person name="Sheng Y."/>
            <person name="Liu T."/>
            <person name="Pan Y.S."/>
            <person name="Xia L.Y."/>
            <person name="Li J."/>
            <person name="Zhao F."/>
            <person name="Cao W.C."/>
        </authorList>
    </citation>
    <scope>NUCLEOTIDE SEQUENCE</scope>
    <source>
        <strain evidence="7">Rmic-2018</strain>
    </source>
</reference>
<evidence type="ECO:0000256" key="2">
    <source>
        <dbReference type="ARBA" id="ARBA00022840"/>
    </source>
</evidence>
<dbReference type="InterPro" id="IPR001752">
    <property type="entry name" value="Kinesin_motor_dom"/>
</dbReference>
<evidence type="ECO:0000256" key="3">
    <source>
        <dbReference type="PROSITE-ProRule" id="PRU00283"/>
    </source>
</evidence>
<keyword evidence="1" id="KW-0547">Nucleotide-binding</keyword>
<dbReference type="GO" id="GO:0005524">
    <property type="term" value="F:ATP binding"/>
    <property type="evidence" value="ECO:0007669"/>
    <property type="project" value="UniProtKB-KW"/>
</dbReference>
<dbReference type="VEuPathDB" id="VectorBase:LOC119181140"/>
<organism evidence="7 8">
    <name type="scientific">Rhipicephalus microplus</name>
    <name type="common">Cattle tick</name>
    <name type="synonym">Boophilus microplus</name>
    <dbReference type="NCBI Taxonomy" id="6941"/>
    <lineage>
        <taxon>Eukaryota</taxon>
        <taxon>Metazoa</taxon>
        <taxon>Ecdysozoa</taxon>
        <taxon>Arthropoda</taxon>
        <taxon>Chelicerata</taxon>
        <taxon>Arachnida</taxon>
        <taxon>Acari</taxon>
        <taxon>Parasitiformes</taxon>
        <taxon>Ixodida</taxon>
        <taxon>Ixodoidea</taxon>
        <taxon>Ixodidae</taxon>
        <taxon>Rhipicephalinae</taxon>
        <taxon>Rhipicephalus</taxon>
        <taxon>Boophilus</taxon>
    </lineage>
</organism>
<keyword evidence="8" id="KW-1185">Reference proteome</keyword>
<keyword evidence="2" id="KW-0067">ATP-binding</keyword>
<comment type="similarity">
    <text evidence="3">Belongs to the TRAFAC class myosin-kinesin ATPase superfamily. Kinesin family.</text>
</comment>
<feature type="compositionally biased region" description="Basic and acidic residues" evidence="5">
    <location>
        <begin position="112"/>
        <end position="127"/>
    </location>
</feature>
<dbReference type="PROSITE" id="PS50067">
    <property type="entry name" value="KINESIN_MOTOR_2"/>
    <property type="match status" value="1"/>
</dbReference>
<comment type="caution">
    <text evidence="3">Lacks conserved residue(s) required for the propagation of feature annotation.</text>
</comment>
<dbReference type="EMBL" id="JABSTU010000010">
    <property type="protein sequence ID" value="KAH8019161.1"/>
    <property type="molecule type" value="Genomic_DNA"/>
</dbReference>
<feature type="domain" description="Kinesin motor" evidence="6">
    <location>
        <begin position="1"/>
        <end position="28"/>
    </location>
</feature>
<dbReference type="GO" id="GO:0008017">
    <property type="term" value="F:microtubule binding"/>
    <property type="evidence" value="ECO:0007669"/>
    <property type="project" value="InterPro"/>
</dbReference>
<dbReference type="Gene3D" id="3.40.850.10">
    <property type="entry name" value="Kinesin motor domain"/>
    <property type="match status" value="1"/>
</dbReference>
<reference evidence="7" key="2">
    <citation type="submission" date="2021-09" db="EMBL/GenBank/DDBJ databases">
        <authorList>
            <person name="Jia N."/>
            <person name="Wang J."/>
            <person name="Shi W."/>
            <person name="Du L."/>
            <person name="Sun Y."/>
            <person name="Zhan W."/>
            <person name="Jiang J."/>
            <person name="Wang Q."/>
            <person name="Zhang B."/>
            <person name="Ji P."/>
            <person name="Sakyi L.B."/>
            <person name="Cui X."/>
            <person name="Yuan T."/>
            <person name="Jiang B."/>
            <person name="Yang W."/>
            <person name="Lam T.T.-Y."/>
            <person name="Chang Q."/>
            <person name="Ding S."/>
            <person name="Wang X."/>
            <person name="Zhu J."/>
            <person name="Ruan X."/>
            <person name="Zhao L."/>
            <person name="Wei J."/>
            <person name="Que T."/>
            <person name="Du C."/>
            <person name="Cheng J."/>
            <person name="Dai P."/>
            <person name="Han X."/>
            <person name="Huang E."/>
            <person name="Gao Y."/>
            <person name="Liu J."/>
            <person name="Shao H."/>
            <person name="Ye R."/>
            <person name="Li L."/>
            <person name="Wei W."/>
            <person name="Wang X."/>
            <person name="Wang C."/>
            <person name="Huo Q."/>
            <person name="Li W."/>
            <person name="Guo W."/>
            <person name="Chen H."/>
            <person name="Chen S."/>
            <person name="Zhou L."/>
            <person name="Zhou L."/>
            <person name="Ni X."/>
            <person name="Tian J."/>
            <person name="Zhou Y."/>
            <person name="Sheng Y."/>
            <person name="Liu T."/>
            <person name="Pan Y."/>
            <person name="Xia L."/>
            <person name="Li J."/>
            <person name="Zhao F."/>
            <person name="Cao W."/>
        </authorList>
    </citation>
    <scope>NUCLEOTIDE SEQUENCE</scope>
    <source>
        <strain evidence="7">Rmic-2018</strain>
        <tissue evidence="7">Larvae</tissue>
    </source>
</reference>
<feature type="region of interest" description="Disordered" evidence="5">
    <location>
        <begin position="104"/>
        <end position="138"/>
    </location>
</feature>
<feature type="coiled-coil region" evidence="4">
    <location>
        <begin position="35"/>
        <end position="62"/>
    </location>
</feature>
<name>A0A9J6DB19_RHIMP</name>
<sequence length="138" mass="15411">MIACVCPCDLDFVERLNSLIYVNRAKNIKNRIMEVDELKTKFIKYEEVCAQLRKQLQRYQARICMGPDSTVTESGIYDISCSVEETSVENVLAEAKHDVENKRKTKCLTSKGNKEDDGGDEISHVDGDTAQNSGTATG</sequence>
<gene>
    <name evidence="7" type="ORF">HPB51_017388</name>
</gene>
<evidence type="ECO:0000259" key="6">
    <source>
        <dbReference type="PROSITE" id="PS50067"/>
    </source>
</evidence>
<dbReference type="InterPro" id="IPR036961">
    <property type="entry name" value="Kinesin_motor_dom_sf"/>
</dbReference>
<dbReference type="InterPro" id="IPR027417">
    <property type="entry name" value="P-loop_NTPase"/>
</dbReference>
<evidence type="ECO:0000256" key="4">
    <source>
        <dbReference type="SAM" id="Coils"/>
    </source>
</evidence>
<evidence type="ECO:0000256" key="5">
    <source>
        <dbReference type="SAM" id="MobiDB-lite"/>
    </source>
</evidence>
<dbReference type="AlphaFoldDB" id="A0A9J6DB19"/>
<protein>
    <recommendedName>
        <fullName evidence="6">Kinesin motor domain-containing protein</fullName>
    </recommendedName>
</protein>
<evidence type="ECO:0000256" key="1">
    <source>
        <dbReference type="ARBA" id="ARBA00022741"/>
    </source>
</evidence>
<proteinExistence type="inferred from homology"/>
<evidence type="ECO:0000313" key="7">
    <source>
        <dbReference type="EMBL" id="KAH8019161.1"/>
    </source>
</evidence>